<proteinExistence type="inferred from homology"/>
<comment type="pathway">
    <text evidence="3">Purine metabolism; IMP biosynthesis via de novo pathway; formate from 10-formyl-5,6,7,8-tetrahydrofolate: step 1/1.</text>
</comment>
<dbReference type="Gene3D" id="3.30.70.260">
    <property type="match status" value="1"/>
</dbReference>
<dbReference type="GO" id="GO:0006189">
    <property type="term" value="P:'de novo' IMP biosynthetic process"/>
    <property type="evidence" value="ECO:0007669"/>
    <property type="project" value="UniProtKB-UniRule"/>
</dbReference>
<comment type="catalytic activity">
    <reaction evidence="3">
        <text>(6R)-10-formyltetrahydrofolate + H2O = (6S)-5,6,7,8-tetrahydrofolate + formate + H(+)</text>
        <dbReference type="Rhea" id="RHEA:19833"/>
        <dbReference type="ChEBI" id="CHEBI:15377"/>
        <dbReference type="ChEBI" id="CHEBI:15378"/>
        <dbReference type="ChEBI" id="CHEBI:15740"/>
        <dbReference type="ChEBI" id="CHEBI:57453"/>
        <dbReference type="ChEBI" id="CHEBI:195366"/>
        <dbReference type="EC" id="3.5.1.10"/>
    </reaction>
</comment>
<protein>
    <recommendedName>
        <fullName evidence="3 4">Formyltetrahydrofolate deformylase</fullName>
        <ecNumber evidence="3 4">3.5.1.10</ecNumber>
    </recommendedName>
    <alternativeName>
        <fullName evidence="3">Formyl-FH(4) hydrolase</fullName>
    </alternativeName>
</protein>
<dbReference type="EC" id="3.5.1.10" evidence="3 4"/>
<dbReference type="CDD" id="cd08648">
    <property type="entry name" value="FMT_core_Formyl-FH4-Hydrolase_C"/>
    <property type="match status" value="1"/>
</dbReference>
<evidence type="ECO:0000313" key="7">
    <source>
        <dbReference type="Proteomes" id="UP000192769"/>
    </source>
</evidence>
<evidence type="ECO:0000256" key="1">
    <source>
        <dbReference type="ARBA" id="ARBA00022563"/>
    </source>
</evidence>
<accession>A0A1V9DQA7</accession>
<gene>
    <name evidence="3" type="primary">purU</name>
    <name evidence="6" type="ORF">B2J69_00245</name>
</gene>
<keyword evidence="2 3" id="KW-0378">Hydrolase</keyword>
<dbReference type="PANTHER" id="PTHR42706">
    <property type="entry name" value="FORMYLTETRAHYDROFOLATE DEFORMYLASE"/>
    <property type="match status" value="1"/>
</dbReference>
<dbReference type="CDD" id="cd04875">
    <property type="entry name" value="ACT_F4HF-DF"/>
    <property type="match status" value="1"/>
</dbReference>
<sequence length="288" mass="32935">MSRNNANWIITAQCPSKLGSVDVVTRFLKEQQCYINEQHTFDDKCAKRFFIRSEFQPQREDFNPAAFRDAFSLRAADFAMSFELTEPGYRVPVIIMVSKTDHCLNDLLYRHRAGKLAIDIKAVISNHALLEPLVAWHGLPYYHFPVSAQNRAEQERQIWQVVEETGAELVVLARYMQVLSAEMCHRLAGRAINIHHSLLPGFKGAKPYHQAYDKGVKLVGATAHFINEDLDEGPIISQKVEVVSHADYADDLVDKGRDIERLTLAHALSCYAERRVFLYENRTVVFSR</sequence>
<name>A0A1V9DQA7_9GAMM</name>
<feature type="active site" evidence="3">
    <location>
        <position position="231"/>
    </location>
</feature>
<dbReference type="Pfam" id="PF00551">
    <property type="entry name" value="Formyl_trans_N"/>
    <property type="match status" value="1"/>
</dbReference>
<dbReference type="RefSeq" id="WP_081134633.1">
    <property type="nucleotide sequence ID" value="NZ_MWUE01000003.1"/>
</dbReference>
<dbReference type="NCBIfam" id="NF004684">
    <property type="entry name" value="PRK06027.1"/>
    <property type="match status" value="1"/>
</dbReference>
<dbReference type="InterPro" id="IPR036477">
    <property type="entry name" value="Formyl_transf_N_sf"/>
</dbReference>
<keyword evidence="1 3" id="KW-0554">One-carbon metabolism</keyword>
<dbReference type="AlphaFoldDB" id="A0A1V9DQA7"/>
<dbReference type="UniPathway" id="UPA00074">
    <property type="reaction ID" value="UER00170"/>
</dbReference>
<dbReference type="PIRSF" id="PIRSF036480">
    <property type="entry name" value="FormyFH4_hydr"/>
    <property type="match status" value="1"/>
</dbReference>
<dbReference type="PANTHER" id="PTHR42706:SF1">
    <property type="entry name" value="FORMYLTETRAHYDROFOLATE DEFORMYLASE 2, MITOCHONDRIAL"/>
    <property type="match status" value="1"/>
</dbReference>
<organism evidence="6 7">
    <name type="scientific">Pantoea latae</name>
    <dbReference type="NCBI Taxonomy" id="1964541"/>
    <lineage>
        <taxon>Bacteria</taxon>
        <taxon>Pseudomonadati</taxon>
        <taxon>Pseudomonadota</taxon>
        <taxon>Gammaproteobacteria</taxon>
        <taxon>Enterobacterales</taxon>
        <taxon>Erwiniaceae</taxon>
        <taxon>Pantoea</taxon>
    </lineage>
</organism>
<dbReference type="GO" id="GO:0008864">
    <property type="term" value="F:formyltetrahydrofolate deformylase activity"/>
    <property type="evidence" value="ECO:0007669"/>
    <property type="project" value="UniProtKB-UniRule"/>
</dbReference>
<keyword evidence="3" id="KW-0658">Purine biosynthesis</keyword>
<evidence type="ECO:0000256" key="3">
    <source>
        <dbReference type="HAMAP-Rule" id="MF_01927"/>
    </source>
</evidence>
<feature type="domain" description="Formyl transferase N-terminal" evidence="5">
    <location>
        <begin position="93"/>
        <end position="267"/>
    </location>
</feature>
<evidence type="ECO:0000256" key="4">
    <source>
        <dbReference type="NCBIfam" id="TIGR00655"/>
    </source>
</evidence>
<comment type="caution">
    <text evidence="6">The sequence shown here is derived from an EMBL/GenBank/DDBJ whole genome shotgun (WGS) entry which is preliminary data.</text>
</comment>
<dbReference type="EMBL" id="MWUE01000003">
    <property type="protein sequence ID" value="OQP36039.1"/>
    <property type="molecule type" value="Genomic_DNA"/>
</dbReference>
<comment type="function">
    <text evidence="3">Catalyzes the hydrolysis of 10-formyltetrahydrofolate (formyl-FH4) to formate and tetrahydrofolate (FH4).</text>
</comment>
<dbReference type="HAMAP" id="MF_01927">
    <property type="entry name" value="PurU"/>
    <property type="match status" value="1"/>
</dbReference>
<reference evidence="6 7" key="1">
    <citation type="submission" date="2017-02" db="EMBL/GenBank/DDBJ databases">
        <title>Whole genome shotgun sequence of Pantoea agglomerans strain AS1 isolated from a cycad, Zamia floridana in Central Florida, USA.</title>
        <authorList>
            <person name="Lata P."/>
            <person name="Govindarajan S."/>
            <person name="Qi F."/>
            <person name="Li J.-L."/>
            <person name="Maurya S.K."/>
            <person name="Sahoo M.K."/>
        </authorList>
    </citation>
    <scope>NUCLEOTIDE SEQUENCE [LARGE SCALE GENOMIC DNA]</scope>
    <source>
        <strain evidence="6 7">AS1</strain>
    </source>
</reference>
<dbReference type="InterPro" id="IPR044074">
    <property type="entry name" value="PurU_ACT"/>
</dbReference>
<dbReference type="InterPro" id="IPR002376">
    <property type="entry name" value="Formyl_transf_N"/>
</dbReference>
<keyword evidence="7" id="KW-1185">Reference proteome</keyword>
<dbReference type="NCBIfam" id="TIGR00655">
    <property type="entry name" value="PurU"/>
    <property type="match status" value="1"/>
</dbReference>
<dbReference type="OrthoDB" id="9806170at2"/>
<dbReference type="Gene3D" id="3.40.50.170">
    <property type="entry name" value="Formyl transferase, N-terminal domain"/>
    <property type="match status" value="1"/>
</dbReference>
<evidence type="ECO:0000259" key="5">
    <source>
        <dbReference type="Pfam" id="PF00551"/>
    </source>
</evidence>
<dbReference type="GO" id="GO:0006730">
    <property type="term" value="P:one-carbon metabolic process"/>
    <property type="evidence" value="ECO:0007669"/>
    <property type="project" value="UniProtKB-KW"/>
</dbReference>
<evidence type="ECO:0000313" key="6">
    <source>
        <dbReference type="EMBL" id="OQP36039.1"/>
    </source>
</evidence>
<dbReference type="InterPro" id="IPR041729">
    <property type="entry name" value="Formyl-FH4-Hydrolase_C"/>
</dbReference>
<dbReference type="PRINTS" id="PR01575">
    <property type="entry name" value="FFH4HYDRLASE"/>
</dbReference>
<dbReference type="Proteomes" id="UP000192769">
    <property type="component" value="Unassembled WGS sequence"/>
</dbReference>
<comment type="similarity">
    <text evidence="3">Belongs to the PurU family.</text>
</comment>
<evidence type="ECO:0000256" key="2">
    <source>
        <dbReference type="ARBA" id="ARBA00022801"/>
    </source>
</evidence>
<dbReference type="SUPFAM" id="SSF53328">
    <property type="entry name" value="Formyltransferase"/>
    <property type="match status" value="1"/>
</dbReference>
<dbReference type="InterPro" id="IPR004810">
    <property type="entry name" value="PurU"/>
</dbReference>